<dbReference type="PROSITE" id="PS00028">
    <property type="entry name" value="ZINC_FINGER_C2H2_1"/>
    <property type="match status" value="2"/>
</dbReference>
<keyword evidence="9" id="KW-0238">DNA-binding</keyword>
<evidence type="ECO:0000256" key="3">
    <source>
        <dbReference type="ARBA" id="ARBA00006991"/>
    </source>
</evidence>
<evidence type="ECO:0000256" key="6">
    <source>
        <dbReference type="ARBA" id="ARBA00022771"/>
    </source>
</evidence>
<evidence type="ECO:0000256" key="7">
    <source>
        <dbReference type="ARBA" id="ARBA00022833"/>
    </source>
</evidence>
<dbReference type="GO" id="GO:0000978">
    <property type="term" value="F:RNA polymerase II cis-regulatory region sequence-specific DNA binding"/>
    <property type="evidence" value="ECO:0007669"/>
    <property type="project" value="TreeGrafter"/>
</dbReference>
<evidence type="ECO:0000256" key="12">
    <source>
        <dbReference type="PROSITE-ProRule" id="PRU00042"/>
    </source>
</evidence>
<dbReference type="PANTHER" id="PTHR23226">
    <property type="entry name" value="ZINC FINGER AND SCAN DOMAIN-CONTAINING"/>
    <property type="match status" value="1"/>
</dbReference>
<keyword evidence="8" id="KW-0805">Transcription regulation</keyword>
<evidence type="ECO:0000256" key="1">
    <source>
        <dbReference type="ARBA" id="ARBA00003767"/>
    </source>
</evidence>
<comment type="subcellular location">
    <subcellularLocation>
        <location evidence="2">Nucleus</location>
    </subcellularLocation>
</comment>
<dbReference type="Gene3D" id="3.30.160.60">
    <property type="entry name" value="Classic Zinc Finger"/>
    <property type="match status" value="2"/>
</dbReference>
<dbReference type="InterPro" id="IPR036236">
    <property type="entry name" value="Znf_C2H2_sf"/>
</dbReference>
<dbReference type="PROSITE" id="PS50157">
    <property type="entry name" value="ZINC_FINGER_C2H2_2"/>
    <property type="match status" value="2"/>
</dbReference>
<dbReference type="GO" id="GO:0000981">
    <property type="term" value="F:DNA-binding transcription factor activity, RNA polymerase II-specific"/>
    <property type="evidence" value="ECO:0007669"/>
    <property type="project" value="TreeGrafter"/>
</dbReference>
<gene>
    <name evidence="14" type="primary">Zkscan7_1</name>
    <name evidence="14" type="ORF">LEILUT_R15067</name>
</gene>
<feature type="non-terminal residue" evidence="14">
    <location>
        <position position="75"/>
    </location>
</feature>
<keyword evidence="6 12" id="KW-0863">Zinc-finger</keyword>
<evidence type="ECO:0000256" key="5">
    <source>
        <dbReference type="ARBA" id="ARBA00022737"/>
    </source>
</evidence>
<keyword evidence="10" id="KW-0804">Transcription</keyword>
<dbReference type="InterPro" id="IPR013087">
    <property type="entry name" value="Znf_C2H2_type"/>
</dbReference>
<evidence type="ECO:0000256" key="11">
    <source>
        <dbReference type="ARBA" id="ARBA00023242"/>
    </source>
</evidence>
<dbReference type="Proteomes" id="UP000524007">
    <property type="component" value="Unassembled WGS sequence"/>
</dbReference>
<evidence type="ECO:0000256" key="9">
    <source>
        <dbReference type="ARBA" id="ARBA00023125"/>
    </source>
</evidence>
<comment type="function">
    <text evidence="1">May be involved in transcriptional regulation.</text>
</comment>
<protein>
    <submittedName>
        <fullName evidence="14">ZKSC7 protein</fullName>
    </submittedName>
</protein>
<keyword evidence="11" id="KW-0539">Nucleus</keyword>
<dbReference type="PANTHER" id="PTHR23226:SF416">
    <property type="entry name" value="FI01424P"/>
    <property type="match status" value="1"/>
</dbReference>
<reference evidence="14 15" key="1">
    <citation type="submission" date="2019-09" db="EMBL/GenBank/DDBJ databases">
        <title>Bird 10,000 Genomes (B10K) Project - Family phase.</title>
        <authorList>
            <person name="Zhang G."/>
        </authorList>
    </citation>
    <scope>NUCLEOTIDE SEQUENCE [LARGE SCALE GENOMIC DNA]</scope>
    <source>
        <strain evidence="14">B10K-DU-002-43</strain>
        <tissue evidence="14">Muscle</tissue>
    </source>
</reference>
<feature type="non-terminal residue" evidence="14">
    <location>
        <position position="1"/>
    </location>
</feature>
<keyword evidence="15" id="KW-1185">Reference proteome</keyword>
<proteinExistence type="inferred from homology"/>
<name>A0A7L2A7G1_LEILU</name>
<dbReference type="SMART" id="SM00355">
    <property type="entry name" value="ZnF_C2H2"/>
    <property type="match status" value="2"/>
</dbReference>
<dbReference type="AlphaFoldDB" id="A0A7L2A7G1"/>
<dbReference type="Pfam" id="PF00096">
    <property type="entry name" value="zf-C2H2"/>
    <property type="match status" value="2"/>
</dbReference>
<evidence type="ECO:0000259" key="13">
    <source>
        <dbReference type="PROSITE" id="PS50157"/>
    </source>
</evidence>
<evidence type="ECO:0000313" key="15">
    <source>
        <dbReference type="Proteomes" id="UP000524007"/>
    </source>
</evidence>
<comment type="similarity">
    <text evidence="3">Belongs to the krueppel C2H2-type zinc-finger protein family.</text>
</comment>
<dbReference type="GO" id="GO:0005634">
    <property type="term" value="C:nucleus"/>
    <property type="evidence" value="ECO:0007669"/>
    <property type="project" value="UniProtKB-SubCell"/>
</dbReference>
<evidence type="ECO:0000256" key="4">
    <source>
        <dbReference type="ARBA" id="ARBA00022723"/>
    </source>
</evidence>
<comment type="caution">
    <text evidence="14">The sequence shown here is derived from an EMBL/GenBank/DDBJ whole genome shotgun (WGS) entry which is preliminary data.</text>
</comment>
<keyword evidence="7" id="KW-0862">Zinc</keyword>
<dbReference type="GO" id="GO:0008270">
    <property type="term" value="F:zinc ion binding"/>
    <property type="evidence" value="ECO:0007669"/>
    <property type="project" value="UniProtKB-KW"/>
</dbReference>
<evidence type="ECO:0000256" key="2">
    <source>
        <dbReference type="ARBA" id="ARBA00004123"/>
    </source>
</evidence>
<accession>A0A7L2A7G1</accession>
<evidence type="ECO:0000256" key="8">
    <source>
        <dbReference type="ARBA" id="ARBA00023015"/>
    </source>
</evidence>
<feature type="domain" description="C2H2-type" evidence="13">
    <location>
        <begin position="42"/>
        <end position="70"/>
    </location>
</feature>
<dbReference type="SUPFAM" id="SSF57667">
    <property type="entry name" value="beta-beta-alpha zinc fingers"/>
    <property type="match status" value="1"/>
</dbReference>
<feature type="domain" description="C2H2-type" evidence="13">
    <location>
        <begin position="14"/>
        <end position="41"/>
    </location>
</feature>
<dbReference type="EMBL" id="VXBY01009606">
    <property type="protein sequence ID" value="NXP43101.1"/>
    <property type="molecule type" value="Genomic_DNA"/>
</dbReference>
<organism evidence="14 15">
    <name type="scientific">Leiothrix lutea</name>
    <name type="common">Red-billed leiothrix</name>
    <name type="synonym">Sylvia lutea</name>
    <dbReference type="NCBI Taxonomy" id="36275"/>
    <lineage>
        <taxon>Eukaryota</taxon>
        <taxon>Metazoa</taxon>
        <taxon>Chordata</taxon>
        <taxon>Craniata</taxon>
        <taxon>Vertebrata</taxon>
        <taxon>Euteleostomi</taxon>
        <taxon>Archelosauria</taxon>
        <taxon>Archosauria</taxon>
        <taxon>Dinosauria</taxon>
        <taxon>Saurischia</taxon>
        <taxon>Theropoda</taxon>
        <taxon>Coelurosauria</taxon>
        <taxon>Aves</taxon>
        <taxon>Neognathae</taxon>
        <taxon>Neoaves</taxon>
        <taxon>Telluraves</taxon>
        <taxon>Australaves</taxon>
        <taxon>Passeriformes</taxon>
        <taxon>Sylvioidea</taxon>
        <taxon>Leiothrichidae</taxon>
        <taxon>Leiothrix</taxon>
    </lineage>
</organism>
<keyword evidence="5" id="KW-0677">Repeat</keyword>
<dbReference type="FunFam" id="3.30.160.60:FF:001509">
    <property type="entry name" value="Zinc finger protein 616"/>
    <property type="match status" value="1"/>
</dbReference>
<keyword evidence="4" id="KW-0479">Metal-binding</keyword>
<evidence type="ECO:0000313" key="14">
    <source>
        <dbReference type="EMBL" id="NXP43101.1"/>
    </source>
</evidence>
<dbReference type="FunFam" id="3.30.160.60:FF:000688">
    <property type="entry name" value="zinc finger protein 197 isoform X1"/>
    <property type="match status" value="1"/>
</dbReference>
<evidence type="ECO:0000256" key="10">
    <source>
        <dbReference type="ARBA" id="ARBA00023163"/>
    </source>
</evidence>
<sequence>LIIHQMIHTRERPCECSECGKRFQTSSSLLVHQRIHREERPFCCPDCRKGFKNNSNLITHRRHPHWGEALRVWGM</sequence>